<dbReference type="OrthoDB" id="5427350at2759"/>
<dbReference type="PANTHER" id="PTHR35340">
    <property type="entry name" value="PQQ ENZYME REPEAT PROTEIN-RELATED"/>
    <property type="match status" value="1"/>
</dbReference>
<name>A0A2I1CFX8_ASPN1</name>
<dbReference type="VEuPathDB" id="FungiDB:P174DRAFT_417561"/>
<keyword evidence="1" id="KW-1133">Transmembrane helix</keyword>
<keyword evidence="1" id="KW-0812">Transmembrane</keyword>
<evidence type="ECO:0008006" key="4">
    <source>
        <dbReference type="Google" id="ProtNLM"/>
    </source>
</evidence>
<accession>A0A2I1CFX8</accession>
<dbReference type="InterPro" id="IPR053143">
    <property type="entry name" value="Arylsulfate_ST"/>
</dbReference>
<sequence>MRLRDPCFAVATAFTLVQADRGPYFQSSRFEDGDLGQWPTETYRSSSLMGPILNYVQSNPQCKDGQYTLIAPRGMAVRDPGPMIIDQDGHLVWTKHYGQTYNVNVYRYKGQDYLTFWVGNDGIVGHGDGTYYMLDSAYEEAYTVRGANGLPADLHEFHITGDETAVFTVYDIVPADLRSAGGPENGWIWDGTFQEVDVETGQLLFQWRASEHFKLTDGYRGREGNGDSEDRPWDFFHINSVDKDAKGNFLVSSRYMSCLTYIDGRTGDIIWRLGGKHNDFHDLSAGAATNFTWQHHARFRDNGTAVTLFDNASRGDGAPRLTSRGLYLDLDTHQMTVRLRHEYWNPHPISSQSQGSVQLLDTGNVLLGYGANAAWTEYTLAGDVLCHVHFGPTSAFGAGNILSYRVFKHAWTGRPRTNPALALYRYEAAVSWNGATEVATWVLQGSDRHDPNEDDEDDESITFLTAVPKSGFETLISIPPQTSKDYLRVLALNATGQILGATAWMHWDPASEEVALGPGEGDSNDDGSSSIDVRAFLFFAVGFASAVVLAVCAWFVRRRFAARETVRERGGWKPVDEFNGDEHDLSEGTLRGLSSRCWAISDYRIRIFEGGRRNLTKRK</sequence>
<evidence type="ECO:0000313" key="3">
    <source>
        <dbReference type="Proteomes" id="UP000234474"/>
    </source>
</evidence>
<dbReference type="EMBL" id="MSZS01000002">
    <property type="protein sequence ID" value="PKX96536.1"/>
    <property type="molecule type" value="Genomic_DNA"/>
</dbReference>
<comment type="caution">
    <text evidence="2">The sequence shown here is derived from an EMBL/GenBank/DDBJ whole genome shotgun (WGS) entry which is preliminary data.</text>
</comment>
<dbReference type="Pfam" id="PF14269">
    <property type="entry name" value="Arylsulfotran_2"/>
    <property type="match status" value="1"/>
</dbReference>
<feature type="transmembrane region" description="Helical" evidence="1">
    <location>
        <begin position="535"/>
        <end position="556"/>
    </location>
</feature>
<dbReference type="STRING" id="1392255.A0A2I1CFX8"/>
<protein>
    <recommendedName>
        <fullName evidence="4">Arylsulfotransferase</fullName>
    </recommendedName>
</protein>
<dbReference type="AlphaFoldDB" id="A0A2I1CFX8"/>
<organism evidence="2 3">
    <name type="scientific">Aspergillus novofumigatus (strain IBT 16806)</name>
    <dbReference type="NCBI Taxonomy" id="1392255"/>
    <lineage>
        <taxon>Eukaryota</taxon>
        <taxon>Fungi</taxon>
        <taxon>Dikarya</taxon>
        <taxon>Ascomycota</taxon>
        <taxon>Pezizomycotina</taxon>
        <taxon>Eurotiomycetes</taxon>
        <taxon>Eurotiomycetidae</taxon>
        <taxon>Eurotiales</taxon>
        <taxon>Aspergillaceae</taxon>
        <taxon>Aspergillus</taxon>
        <taxon>Aspergillus subgen. Fumigati</taxon>
    </lineage>
</organism>
<keyword evidence="3" id="KW-1185">Reference proteome</keyword>
<evidence type="ECO:0000256" key="1">
    <source>
        <dbReference type="SAM" id="Phobius"/>
    </source>
</evidence>
<dbReference type="GeneID" id="36531936"/>
<proteinExistence type="predicted"/>
<dbReference type="RefSeq" id="XP_024685131.1">
    <property type="nucleotide sequence ID" value="XM_024824611.1"/>
</dbReference>
<keyword evidence="1" id="KW-0472">Membrane</keyword>
<reference evidence="3" key="1">
    <citation type="journal article" date="2018" name="Proc. Natl. Acad. Sci. U.S.A.">
        <title>Linking secondary metabolites to gene clusters through genome sequencing of six diverse Aspergillus species.</title>
        <authorList>
            <person name="Kaerboelling I."/>
            <person name="Vesth T.C."/>
            <person name="Frisvad J.C."/>
            <person name="Nybo J.L."/>
            <person name="Theobald S."/>
            <person name="Kuo A."/>
            <person name="Bowyer P."/>
            <person name="Matsuda Y."/>
            <person name="Mondo S."/>
            <person name="Lyhne E.K."/>
            <person name="Kogle M.E."/>
            <person name="Clum A."/>
            <person name="Lipzen A."/>
            <person name="Salamov A."/>
            <person name="Ngan C.Y."/>
            <person name="Daum C."/>
            <person name="Chiniquy J."/>
            <person name="Barry K."/>
            <person name="LaButti K."/>
            <person name="Haridas S."/>
            <person name="Simmons B.A."/>
            <person name="Magnuson J.K."/>
            <person name="Mortensen U.H."/>
            <person name="Larsen T.O."/>
            <person name="Grigoriev I.V."/>
            <person name="Baker S.E."/>
            <person name="Andersen M.R."/>
        </authorList>
    </citation>
    <scope>NUCLEOTIDE SEQUENCE [LARGE SCALE GENOMIC DNA]</scope>
    <source>
        <strain evidence="3">IBT 16806</strain>
    </source>
</reference>
<dbReference type="PANTHER" id="PTHR35340:SF5">
    <property type="entry name" value="ASST-DOMAIN-CONTAINING PROTEIN"/>
    <property type="match status" value="1"/>
</dbReference>
<gene>
    <name evidence="2" type="ORF">P174DRAFT_417561</name>
</gene>
<dbReference type="InterPro" id="IPR039535">
    <property type="entry name" value="ASST-like"/>
</dbReference>
<evidence type="ECO:0000313" key="2">
    <source>
        <dbReference type="EMBL" id="PKX96536.1"/>
    </source>
</evidence>
<dbReference type="OMA" id="WIWDGTF"/>
<dbReference type="Proteomes" id="UP000234474">
    <property type="component" value="Unassembled WGS sequence"/>
</dbReference>